<dbReference type="AlphaFoldDB" id="A0A1L3GJW8"/>
<dbReference type="Gene3D" id="2.40.420.20">
    <property type="match status" value="1"/>
</dbReference>
<dbReference type="STRING" id="29542.A6070_00845"/>
<dbReference type="InterPro" id="IPR058624">
    <property type="entry name" value="MdtA-like_HH"/>
</dbReference>
<evidence type="ECO:0000259" key="7">
    <source>
        <dbReference type="Pfam" id="PF25944"/>
    </source>
</evidence>
<keyword evidence="4" id="KW-0732">Signal</keyword>
<dbReference type="EMBL" id="CP015518">
    <property type="protein sequence ID" value="APG26236.1"/>
    <property type="molecule type" value="Genomic_DNA"/>
</dbReference>
<dbReference type="Pfam" id="PF25917">
    <property type="entry name" value="BSH_RND"/>
    <property type="match status" value="1"/>
</dbReference>
<proteinExistence type="inferred from homology"/>
<evidence type="ECO:0000256" key="1">
    <source>
        <dbReference type="ARBA" id="ARBA00004196"/>
    </source>
</evidence>
<evidence type="ECO:0000256" key="4">
    <source>
        <dbReference type="SAM" id="SignalP"/>
    </source>
</evidence>
<keyword evidence="10" id="KW-1185">Reference proteome</keyword>
<evidence type="ECO:0000259" key="5">
    <source>
        <dbReference type="Pfam" id="PF25876"/>
    </source>
</evidence>
<feature type="domain" description="Multidrug resistance protein MdtA-like alpha-helical hairpin" evidence="5">
    <location>
        <begin position="101"/>
        <end position="170"/>
    </location>
</feature>
<dbReference type="Gene3D" id="2.40.30.170">
    <property type="match status" value="1"/>
</dbReference>
<feature type="domain" description="Multidrug resistance protein MdtA-like barrel-sandwich hybrid" evidence="6">
    <location>
        <begin position="61"/>
        <end position="202"/>
    </location>
</feature>
<dbReference type="Pfam" id="PF25876">
    <property type="entry name" value="HH_MFP_RND"/>
    <property type="match status" value="1"/>
</dbReference>
<dbReference type="InterPro" id="IPR058625">
    <property type="entry name" value="MdtA-like_BSH"/>
</dbReference>
<dbReference type="Pfam" id="PF25967">
    <property type="entry name" value="RND-MFP_C"/>
    <property type="match status" value="1"/>
</dbReference>
<accession>A0A1L3GJW8</accession>
<evidence type="ECO:0000256" key="2">
    <source>
        <dbReference type="ARBA" id="ARBA00009477"/>
    </source>
</evidence>
<dbReference type="SUPFAM" id="SSF111369">
    <property type="entry name" value="HlyD-like secretion proteins"/>
    <property type="match status" value="1"/>
</dbReference>
<evidence type="ECO:0000259" key="8">
    <source>
        <dbReference type="Pfam" id="PF25967"/>
    </source>
</evidence>
<evidence type="ECO:0000313" key="10">
    <source>
        <dbReference type="Proteomes" id="UP000182264"/>
    </source>
</evidence>
<dbReference type="PANTHER" id="PTHR30158">
    <property type="entry name" value="ACRA/E-RELATED COMPONENT OF DRUG EFFLUX TRANSPORTER"/>
    <property type="match status" value="1"/>
</dbReference>
<dbReference type="PANTHER" id="PTHR30158:SF10">
    <property type="entry name" value="CATION EFFLUX PUMP"/>
    <property type="match status" value="1"/>
</dbReference>
<protein>
    <submittedName>
        <fullName evidence="9">Efflux transporter periplasmic adaptor subunit</fullName>
    </submittedName>
</protein>
<dbReference type="Gene3D" id="1.10.287.470">
    <property type="entry name" value="Helix hairpin bin"/>
    <property type="match status" value="1"/>
</dbReference>
<dbReference type="GO" id="GO:0030313">
    <property type="term" value="C:cell envelope"/>
    <property type="evidence" value="ECO:0007669"/>
    <property type="project" value="UniProtKB-SubCell"/>
</dbReference>
<dbReference type="GO" id="GO:0046677">
    <property type="term" value="P:response to antibiotic"/>
    <property type="evidence" value="ECO:0007669"/>
    <property type="project" value="TreeGrafter"/>
</dbReference>
<dbReference type="PROSITE" id="PS51257">
    <property type="entry name" value="PROKAR_LIPOPROTEIN"/>
    <property type="match status" value="1"/>
</dbReference>
<dbReference type="GO" id="GO:0022857">
    <property type="term" value="F:transmembrane transporter activity"/>
    <property type="evidence" value="ECO:0007669"/>
    <property type="project" value="InterPro"/>
</dbReference>
<comment type="subcellular location">
    <subcellularLocation>
        <location evidence="1">Cell envelope</location>
    </subcellularLocation>
</comment>
<comment type="similarity">
    <text evidence="2">Belongs to the membrane fusion protein (MFP) (TC 8.A.1) family.</text>
</comment>
<dbReference type="InterPro" id="IPR058626">
    <property type="entry name" value="MdtA-like_b-barrel"/>
</dbReference>
<evidence type="ECO:0000256" key="3">
    <source>
        <dbReference type="SAM" id="MobiDB-lite"/>
    </source>
</evidence>
<sequence>MIRTNKVCLGLLLAALSLTTGCREKNTFVAPPPPAVTVAFPQRKDITHYAQYSGQTHAVESVEIRARVEGYLEKIHFNDADFVKQGQLLFTIDPKPYQARLDEARANLATRQAELRLAEATLKRKQSAFEDQAVSEVEVIEAQALRDQAAAAIDAARAAIETARLDLSYTQVRSAISGRIGRRFVDVGNLVGATEKTLLATIVNISPVYVYFNVNERDFLEFEKCRRLNVPGNGSSAVFLGLSSDKDFPFQGKVDFTDNRVDPETGTILMRGVFDNPEGCLLPGLFARVRMPIRIEKMAMVVPEAALGIDQQGHFLLAVSDNNTVEYKPVQVGPEIDGMRVIDSGISDKDRIVVKGLQRARPGGQVSPEEETQAPVDSQSTARE</sequence>
<dbReference type="GO" id="GO:0005886">
    <property type="term" value="C:plasma membrane"/>
    <property type="evidence" value="ECO:0007669"/>
    <property type="project" value="TreeGrafter"/>
</dbReference>
<feature type="compositionally biased region" description="Polar residues" evidence="3">
    <location>
        <begin position="375"/>
        <end position="384"/>
    </location>
</feature>
<evidence type="ECO:0000259" key="6">
    <source>
        <dbReference type="Pfam" id="PF25917"/>
    </source>
</evidence>
<dbReference type="Pfam" id="PF25944">
    <property type="entry name" value="Beta-barrel_RND"/>
    <property type="match status" value="1"/>
</dbReference>
<feature type="domain" description="Multidrug resistance protein MdtA-like C-terminal permuted SH3" evidence="8">
    <location>
        <begin position="299"/>
        <end position="359"/>
    </location>
</feature>
<dbReference type="InterPro" id="IPR058627">
    <property type="entry name" value="MdtA-like_C"/>
</dbReference>
<feature type="signal peptide" evidence="4">
    <location>
        <begin position="1"/>
        <end position="22"/>
    </location>
</feature>
<gene>
    <name evidence="9" type="ORF">A7E75_06900</name>
</gene>
<organism evidence="9 10">
    <name type="scientific">Syntrophotalea acetylenica</name>
    <name type="common">Pelobacter acetylenicus</name>
    <dbReference type="NCBI Taxonomy" id="29542"/>
    <lineage>
        <taxon>Bacteria</taxon>
        <taxon>Pseudomonadati</taxon>
        <taxon>Thermodesulfobacteriota</taxon>
        <taxon>Desulfuromonadia</taxon>
        <taxon>Desulfuromonadales</taxon>
        <taxon>Syntrophotaleaceae</taxon>
        <taxon>Syntrophotalea</taxon>
    </lineage>
</organism>
<feature type="region of interest" description="Disordered" evidence="3">
    <location>
        <begin position="357"/>
        <end position="384"/>
    </location>
</feature>
<evidence type="ECO:0000313" key="9">
    <source>
        <dbReference type="EMBL" id="APG26236.1"/>
    </source>
</evidence>
<reference evidence="9 10" key="1">
    <citation type="journal article" date="2017" name="Genome Announc.">
        <title>Complete Genome Sequences of Two Acetylene-Fermenting Pelobacter acetylenicus Strains.</title>
        <authorList>
            <person name="Sutton J.M."/>
            <person name="Baesman S.M."/>
            <person name="Fierst J.L."/>
            <person name="Poret-Peterson A.T."/>
            <person name="Oremland R.S."/>
            <person name="Dunlap D.S."/>
            <person name="Akob D.M."/>
        </authorList>
    </citation>
    <scope>NUCLEOTIDE SEQUENCE [LARGE SCALE GENOMIC DNA]</scope>
    <source>
        <strain evidence="9 10">DSM 3247</strain>
    </source>
</reference>
<dbReference type="InterPro" id="IPR006143">
    <property type="entry name" value="RND_pump_MFP"/>
</dbReference>
<dbReference type="Gene3D" id="2.40.50.100">
    <property type="match status" value="1"/>
</dbReference>
<feature type="chain" id="PRO_5012701759" evidence="4">
    <location>
        <begin position="23"/>
        <end position="384"/>
    </location>
</feature>
<dbReference type="FunFam" id="2.40.420.20:FF:000001">
    <property type="entry name" value="Efflux RND transporter periplasmic adaptor subunit"/>
    <property type="match status" value="1"/>
</dbReference>
<name>A0A1L3GJW8_SYNAC</name>
<dbReference type="NCBIfam" id="TIGR01730">
    <property type="entry name" value="RND_mfp"/>
    <property type="match status" value="1"/>
</dbReference>
<dbReference type="Proteomes" id="UP000182264">
    <property type="component" value="Chromosome"/>
</dbReference>
<feature type="domain" description="Multidrug resistance protein MdtA-like beta-barrel" evidence="7">
    <location>
        <begin position="207"/>
        <end position="291"/>
    </location>
</feature>